<reference evidence="1 2" key="1">
    <citation type="submission" date="2017-08" db="EMBL/GenBank/DDBJ databases">
        <authorList>
            <person name="Chaillou S."/>
        </authorList>
    </citation>
    <scope>NUCLEOTIDE SEQUENCE [LARGE SCALE GENOMIC DNA]</scope>
    <source>
        <strain evidence="1 2">MFPA15A1205</strain>
    </source>
</reference>
<sequence length="127" mass="14409">MRWLFLLLVVLNAFYFIWHHQAAPLRVKEVASLSAYKGSKQGIQLINEVGTEKLSVDDECIYLSGSEAEGVDKETLLKLMEKELQVEQVGGRGGFKIIEAPAAMKGEQKLLNLMNEFKHLRFEKKPC</sequence>
<accession>A0AAX2HDA8</accession>
<protein>
    <submittedName>
        <fullName evidence="1">Uncharacterized protein</fullName>
    </submittedName>
</protein>
<proteinExistence type="predicted"/>
<dbReference type="AlphaFoldDB" id="A0AAX2HDA8"/>
<comment type="caution">
    <text evidence="1">The sequence shown here is derived from an EMBL/GenBank/DDBJ whole genome shotgun (WGS) entry which is preliminary data.</text>
</comment>
<evidence type="ECO:0000313" key="1">
    <source>
        <dbReference type="EMBL" id="SOB54739.1"/>
    </source>
</evidence>
<gene>
    <name evidence="1" type="ORF">PLUA15_530165</name>
</gene>
<evidence type="ECO:0000313" key="2">
    <source>
        <dbReference type="Proteomes" id="UP000219564"/>
    </source>
</evidence>
<name>A0AAX2HDA8_9PSED</name>
<dbReference type="Proteomes" id="UP000219564">
    <property type="component" value="Unassembled WGS sequence"/>
</dbReference>
<organism evidence="1 2">
    <name type="scientific">Pseudomonas lundensis</name>
    <dbReference type="NCBI Taxonomy" id="86185"/>
    <lineage>
        <taxon>Bacteria</taxon>
        <taxon>Pseudomonadati</taxon>
        <taxon>Pseudomonadota</taxon>
        <taxon>Gammaproteobacteria</taxon>
        <taxon>Pseudomonadales</taxon>
        <taxon>Pseudomonadaceae</taxon>
        <taxon>Pseudomonas</taxon>
    </lineage>
</organism>
<dbReference type="EMBL" id="OBKZ01000049">
    <property type="protein sequence ID" value="SOB54739.1"/>
    <property type="molecule type" value="Genomic_DNA"/>
</dbReference>
<dbReference type="RefSeq" id="WP_047279220.1">
    <property type="nucleotide sequence ID" value="NZ_JAAQYE010000010.1"/>
</dbReference>